<dbReference type="EMBL" id="ARYN01000011">
    <property type="protein sequence ID" value="ORL44937.1"/>
    <property type="molecule type" value="Genomic_DNA"/>
</dbReference>
<dbReference type="AlphaFoldDB" id="A0A1Y1T1Q5"/>
<evidence type="ECO:0000256" key="1">
    <source>
        <dbReference type="SAM" id="Phobius"/>
    </source>
</evidence>
<feature type="transmembrane region" description="Helical" evidence="1">
    <location>
        <begin position="21"/>
        <end position="40"/>
    </location>
</feature>
<sequence>MKTFIPYKNIRKRAMILGLPLALFALQMISVIASLLLIIFSFSLGMIVTILLWNIALYVLLSKLVQNPGLFHFQKVFPQNISNKKLSPFYDEND</sequence>
<accession>A0A1Y1T1Q5</accession>
<dbReference type="RefSeq" id="WP_176218951.1">
    <property type="nucleotide sequence ID" value="NZ_ARYN01000011.1"/>
</dbReference>
<dbReference type="Proteomes" id="UP000192746">
    <property type="component" value="Unassembled WGS sequence"/>
</dbReference>
<proteinExistence type="predicted"/>
<keyword evidence="3" id="KW-1185">Reference proteome</keyword>
<evidence type="ECO:0000313" key="3">
    <source>
        <dbReference type="Proteomes" id="UP000192746"/>
    </source>
</evidence>
<evidence type="ECO:0000313" key="2">
    <source>
        <dbReference type="EMBL" id="ORL44937.1"/>
    </source>
</evidence>
<protein>
    <submittedName>
        <fullName evidence="2">Uncharacterized protein</fullName>
    </submittedName>
</protein>
<organism evidence="2 3">
    <name type="scientific">Zunongwangia atlantica 22II14-10F7</name>
    <dbReference type="NCBI Taxonomy" id="1185767"/>
    <lineage>
        <taxon>Bacteria</taxon>
        <taxon>Pseudomonadati</taxon>
        <taxon>Bacteroidota</taxon>
        <taxon>Flavobacteriia</taxon>
        <taxon>Flavobacteriales</taxon>
        <taxon>Flavobacteriaceae</taxon>
        <taxon>Zunongwangia</taxon>
    </lineage>
</organism>
<keyword evidence="1" id="KW-0812">Transmembrane</keyword>
<reference evidence="2 3" key="1">
    <citation type="submission" date="2013-04" db="EMBL/GenBank/DDBJ databases">
        <title>Zunongwangia sp. 22II14-10F7 Genome Sequencing.</title>
        <authorList>
            <person name="Lai Q."/>
            <person name="Shao Z."/>
        </authorList>
    </citation>
    <scope>NUCLEOTIDE SEQUENCE [LARGE SCALE GENOMIC DNA]</scope>
    <source>
        <strain evidence="2 3">22II14-10F7</strain>
    </source>
</reference>
<keyword evidence="1" id="KW-1133">Transmembrane helix</keyword>
<keyword evidence="1" id="KW-0472">Membrane</keyword>
<name>A0A1Y1T1Q5_9FLAO</name>
<dbReference type="STRING" id="1185767.IIF7_12520"/>
<gene>
    <name evidence="2" type="ORF">IIF7_12520</name>
</gene>
<feature type="transmembrane region" description="Helical" evidence="1">
    <location>
        <begin position="46"/>
        <end position="65"/>
    </location>
</feature>
<comment type="caution">
    <text evidence="2">The sequence shown here is derived from an EMBL/GenBank/DDBJ whole genome shotgun (WGS) entry which is preliminary data.</text>
</comment>